<comment type="caution">
    <text evidence="3">The sequence shown here is derived from an EMBL/GenBank/DDBJ whole genome shotgun (WGS) entry which is preliminary data.</text>
</comment>
<accession>A0A839E771</accession>
<dbReference type="RefSeq" id="WP_182546711.1">
    <property type="nucleotide sequence ID" value="NZ_JACGWZ010000008.1"/>
</dbReference>
<keyword evidence="2" id="KW-0732">Signal</keyword>
<evidence type="ECO:0000256" key="2">
    <source>
        <dbReference type="SAM" id="SignalP"/>
    </source>
</evidence>
<feature type="signal peptide" evidence="2">
    <location>
        <begin position="1"/>
        <end position="24"/>
    </location>
</feature>
<dbReference type="EMBL" id="JACGWZ010000008">
    <property type="protein sequence ID" value="MBA8827547.1"/>
    <property type="molecule type" value="Genomic_DNA"/>
</dbReference>
<organism evidence="3 4">
    <name type="scientific">Halosaccharopolyspora lacisalsi</name>
    <dbReference type="NCBI Taxonomy" id="1000566"/>
    <lineage>
        <taxon>Bacteria</taxon>
        <taxon>Bacillati</taxon>
        <taxon>Actinomycetota</taxon>
        <taxon>Actinomycetes</taxon>
        <taxon>Pseudonocardiales</taxon>
        <taxon>Pseudonocardiaceae</taxon>
        <taxon>Halosaccharopolyspora</taxon>
    </lineage>
</organism>
<dbReference type="AlphaFoldDB" id="A0A839E771"/>
<name>A0A839E771_9PSEU</name>
<sequence length="105" mass="10844">MTKRPLRTLMASLAATLVAPFAGAGIAAAQDASNGQDPRTGQAPATLKNIETKPGDSTYDRVALHFADQLHNDGVPAPEVEYLDVLPTEPGSGEPVEMAGSRSSG</sequence>
<evidence type="ECO:0000313" key="4">
    <source>
        <dbReference type="Proteomes" id="UP000569329"/>
    </source>
</evidence>
<evidence type="ECO:0000256" key="1">
    <source>
        <dbReference type="SAM" id="MobiDB-lite"/>
    </source>
</evidence>
<protein>
    <submittedName>
        <fullName evidence="3">Uncharacterized protein</fullName>
    </submittedName>
</protein>
<feature type="chain" id="PRO_5032810760" evidence="2">
    <location>
        <begin position="25"/>
        <end position="105"/>
    </location>
</feature>
<reference evidence="3 4" key="1">
    <citation type="submission" date="2020-07" db="EMBL/GenBank/DDBJ databases">
        <title>Sequencing the genomes of 1000 actinobacteria strains.</title>
        <authorList>
            <person name="Klenk H.-P."/>
        </authorList>
    </citation>
    <scope>NUCLEOTIDE SEQUENCE [LARGE SCALE GENOMIC DNA]</scope>
    <source>
        <strain evidence="3 4">DSM 45975</strain>
    </source>
</reference>
<dbReference type="Proteomes" id="UP000569329">
    <property type="component" value="Unassembled WGS sequence"/>
</dbReference>
<proteinExistence type="predicted"/>
<gene>
    <name evidence="3" type="ORF">FHX42_004943</name>
</gene>
<feature type="region of interest" description="Disordered" evidence="1">
    <location>
        <begin position="28"/>
        <end position="54"/>
    </location>
</feature>
<keyword evidence="4" id="KW-1185">Reference proteome</keyword>
<evidence type="ECO:0000313" key="3">
    <source>
        <dbReference type="EMBL" id="MBA8827547.1"/>
    </source>
</evidence>